<feature type="region of interest" description="Disordered" evidence="2">
    <location>
        <begin position="360"/>
        <end position="382"/>
    </location>
</feature>
<protein>
    <submittedName>
        <fullName evidence="3">Component of the polarisome</fullName>
    </submittedName>
</protein>
<dbReference type="Proteomes" id="UP001626550">
    <property type="component" value="Unassembled WGS sequence"/>
</dbReference>
<evidence type="ECO:0000313" key="3">
    <source>
        <dbReference type="EMBL" id="KAL3319083.1"/>
    </source>
</evidence>
<organism evidence="3 4">
    <name type="scientific">Cichlidogyrus casuarinus</name>
    <dbReference type="NCBI Taxonomy" id="1844966"/>
    <lineage>
        <taxon>Eukaryota</taxon>
        <taxon>Metazoa</taxon>
        <taxon>Spiralia</taxon>
        <taxon>Lophotrochozoa</taxon>
        <taxon>Platyhelminthes</taxon>
        <taxon>Monogenea</taxon>
        <taxon>Monopisthocotylea</taxon>
        <taxon>Dactylogyridea</taxon>
        <taxon>Ancyrocephalidae</taxon>
        <taxon>Cichlidogyrus</taxon>
    </lineage>
</organism>
<name>A0ABD2QHP7_9PLAT</name>
<evidence type="ECO:0000313" key="4">
    <source>
        <dbReference type="Proteomes" id="UP001626550"/>
    </source>
</evidence>
<feature type="coiled-coil region" evidence="1">
    <location>
        <begin position="144"/>
        <end position="233"/>
    </location>
</feature>
<gene>
    <name evidence="3" type="primary">SPA2_1</name>
    <name evidence="3" type="ORF">Ciccas_002256</name>
</gene>
<dbReference type="EMBL" id="JBJKFK010000172">
    <property type="protein sequence ID" value="KAL3319083.1"/>
    <property type="molecule type" value="Genomic_DNA"/>
</dbReference>
<keyword evidence="4" id="KW-1185">Reference proteome</keyword>
<sequence length="417" mass="48719">MDLREELNIAKAIESKLKADLKFQRDLVASLEEENLSLLRRIESLQTCENNVNQPINTSHSLDFSINLDEKGSTNENEELIIKLKELEKKNEDLLDLVKYYENAKLEASQLTEIPSEMVLKLNEELAAKNALLEIEKGNIQQLIESFAKEREEAQCILEDMRRTVSELKDQLQQKEEELFEEKQKVLVTDHQVCEKIGEMRGNSVFSELDDRRTKAEQLVNELREENKSLRYTSEDVYTKIDNLEFVLHNLATERNAEAEVHKKRALQAWLDLRTARVEIENMAKEINKLALTKQVIDLKHFKVNEFHLTHMQAFREKQMKDTEEAHNKLQFEAKRANELSLKVACLNLELVRLKASKNKDDKENKMPEKNPRMQEFFKPSEPPVKESILNRKFKSKMEPDELDAQISKALSNMLKK</sequence>
<feature type="coiled-coil region" evidence="1">
    <location>
        <begin position="14"/>
        <end position="104"/>
    </location>
</feature>
<keyword evidence="1" id="KW-0175">Coiled coil</keyword>
<evidence type="ECO:0000256" key="1">
    <source>
        <dbReference type="SAM" id="Coils"/>
    </source>
</evidence>
<proteinExistence type="predicted"/>
<accession>A0ABD2QHP7</accession>
<comment type="caution">
    <text evidence="3">The sequence shown here is derived from an EMBL/GenBank/DDBJ whole genome shotgun (WGS) entry which is preliminary data.</text>
</comment>
<reference evidence="3 4" key="1">
    <citation type="submission" date="2024-11" db="EMBL/GenBank/DDBJ databases">
        <title>Adaptive evolution of stress response genes in parasites aligns with host niche diversity.</title>
        <authorList>
            <person name="Hahn C."/>
            <person name="Resl P."/>
        </authorList>
    </citation>
    <scope>NUCLEOTIDE SEQUENCE [LARGE SCALE GENOMIC DNA]</scope>
    <source>
        <strain evidence="3">EGGRZ-B1_66</strain>
        <tissue evidence="3">Body</tissue>
    </source>
</reference>
<dbReference type="AlphaFoldDB" id="A0ABD2QHP7"/>
<feature type="compositionally biased region" description="Basic and acidic residues" evidence="2">
    <location>
        <begin position="360"/>
        <end position="373"/>
    </location>
</feature>
<evidence type="ECO:0000256" key="2">
    <source>
        <dbReference type="SAM" id="MobiDB-lite"/>
    </source>
</evidence>